<evidence type="ECO:0000313" key="3">
    <source>
        <dbReference type="Proteomes" id="UP000034366"/>
    </source>
</evidence>
<proteinExistence type="predicted"/>
<keyword evidence="1" id="KW-1133">Transmembrane helix</keyword>
<sequence length="206" mass="24113">MAKLLFTKNKFINAILIFILLLTALFLINPLRKIITYKTTNVFEDRPLGHYVQDYHKSDEFRINDLKPEDLNVQEFVYEKVRYKKYENVINWTLKTDEFFEGHTDVLGICRYHLYVYPNDEVNSSIEIDHQGGACDFWENIKQGDTVSVIGEVVTSKRIWAEASKQSKYATDYVIEVRPMIVEHQGKIYIDNSLPAALIKNLLEQI</sequence>
<dbReference type="EMBL" id="LBTW01000006">
    <property type="protein sequence ID" value="KKQ50417.1"/>
    <property type="molecule type" value="Genomic_DNA"/>
</dbReference>
<accession>A0A0G0I788</accession>
<dbReference type="AlphaFoldDB" id="A0A0G0I788"/>
<dbReference type="Proteomes" id="UP000034366">
    <property type="component" value="Unassembled WGS sequence"/>
</dbReference>
<evidence type="ECO:0000256" key="1">
    <source>
        <dbReference type="SAM" id="Phobius"/>
    </source>
</evidence>
<protein>
    <submittedName>
        <fullName evidence="2">Uncharacterized protein</fullName>
    </submittedName>
</protein>
<feature type="transmembrane region" description="Helical" evidence="1">
    <location>
        <begin position="12"/>
        <end position="31"/>
    </location>
</feature>
<reference evidence="2 3" key="1">
    <citation type="journal article" date="2015" name="Nature">
        <title>rRNA introns, odd ribosomes, and small enigmatic genomes across a large radiation of phyla.</title>
        <authorList>
            <person name="Brown C.T."/>
            <person name="Hug L.A."/>
            <person name="Thomas B.C."/>
            <person name="Sharon I."/>
            <person name="Castelle C.J."/>
            <person name="Singh A."/>
            <person name="Wilkins M.J."/>
            <person name="Williams K.H."/>
            <person name="Banfield J.F."/>
        </authorList>
    </citation>
    <scope>NUCLEOTIDE SEQUENCE [LARGE SCALE GENOMIC DNA]</scope>
</reference>
<organism evidence="2 3">
    <name type="scientific">Candidatus Woesebacteria bacterium GW2011_GWD1_38_10</name>
    <dbReference type="NCBI Taxonomy" id="1618592"/>
    <lineage>
        <taxon>Bacteria</taxon>
        <taxon>Candidatus Woeseibacteriota</taxon>
    </lineage>
</organism>
<gene>
    <name evidence="2" type="ORF">US67_C0006G0003</name>
</gene>
<evidence type="ECO:0000313" key="2">
    <source>
        <dbReference type="EMBL" id="KKQ50417.1"/>
    </source>
</evidence>
<comment type="caution">
    <text evidence="2">The sequence shown here is derived from an EMBL/GenBank/DDBJ whole genome shotgun (WGS) entry which is preliminary data.</text>
</comment>
<keyword evidence="1" id="KW-0472">Membrane</keyword>
<name>A0A0G0I788_9BACT</name>
<keyword evidence="1" id="KW-0812">Transmembrane</keyword>